<protein>
    <recommendedName>
        <fullName evidence="4">Holin</fullName>
    </recommendedName>
</protein>
<feature type="transmembrane region" description="Helical" evidence="1">
    <location>
        <begin position="18"/>
        <end position="38"/>
    </location>
</feature>
<gene>
    <name evidence="2" type="ORF">HPA02_08230</name>
</gene>
<sequence length="116" mass="12790">MPWKDVSWWQALLDAASIWWEDALLAVSVGFAVMIGLLAKIAHEVQSGQRRRFITRRLWLDIPALVAMVSVAAGINVYFELDGWPSSAVGVVCGWLGPRSIDVLLMAVAERVRGGK</sequence>
<evidence type="ECO:0000313" key="3">
    <source>
        <dbReference type="Proteomes" id="UP000321275"/>
    </source>
</evidence>
<dbReference type="AlphaFoldDB" id="A0A510XDE2"/>
<keyword evidence="1" id="KW-0812">Transmembrane</keyword>
<keyword evidence="1" id="KW-0472">Membrane</keyword>
<dbReference type="Proteomes" id="UP000321275">
    <property type="component" value="Unassembled WGS sequence"/>
</dbReference>
<reference evidence="2 3" key="1">
    <citation type="submission" date="2019-07" db="EMBL/GenBank/DDBJ databases">
        <title>Whole genome shotgun sequence of Halomonas pacifica NBRC 102220.</title>
        <authorList>
            <person name="Hosoyama A."/>
            <person name="Uohara A."/>
            <person name="Ohji S."/>
            <person name="Ichikawa N."/>
        </authorList>
    </citation>
    <scope>NUCLEOTIDE SEQUENCE [LARGE SCALE GENOMIC DNA]</scope>
    <source>
        <strain evidence="2 3">NBRC 102220</strain>
    </source>
</reference>
<accession>A0A510XDE2</accession>
<dbReference type="RefSeq" id="WP_146801821.1">
    <property type="nucleotide sequence ID" value="NZ_BJUK01000007.1"/>
</dbReference>
<name>A0A510XDE2_9GAMM</name>
<feature type="transmembrane region" description="Helical" evidence="1">
    <location>
        <begin position="58"/>
        <end position="79"/>
    </location>
</feature>
<dbReference type="EMBL" id="BJUK01000007">
    <property type="protein sequence ID" value="GEK46540.1"/>
    <property type="molecule type" value="Genomic_DNA"/>
</dbReference>
<evidence type="ECO:0000256" key="1">
    <source>
        <dbReference type="SAM" id="Phobius"/>
    </source>
</evidence>
<comment type="caution">
    <text evidence="2">The sequence shown here is derived from an EMBL/GenBank/DDBJ whole genome shotgun (WGS) entry which is preliminary data.</text>
</comment>
<keyword evidence="1" id="KW-1133">Transmembrane helix</keyword>
<keyword evidence="3" id="KW-1185">Reference proteome</keyword>
<proteinExistence type="predicted"/>
<evidence type="ECO:0000313" key="2">
    <source>
        <dbReference type="EMBL" id="GEK46540.1"/>
    </source>
</evidence>
<evidence type="ECO:0008006" key="4">
    <source>
        <dbReference type="Google" id="ProtNLM"/>
    </source>
</evidence>
<dbReference type="OrthoDB" id="6166265at2"/>
<organism evidence="2 3">
    <name type="scientific">Bisbaumannia pacifica</name>
    <dbReference type="NCBI Taxonomy" id="77098"/>
    <lineage>
        <taxon>Bacteria</taxon>
        <taxon>Pseudomonadati</taxon>
        <taxon>Pseudomonadota</taxon>
        <taxon>Gammaproteobacteria</taxon>
        <taxon>Oceanospirillales</taxon>
        <taxon>Halomonadaceae</taxon>
        <taxon>Bisbaumannia</taxon>
    </lineage>
</organism>